<dbReference type="Proteomes" id="UP000628984">
    <property type="component" value="Unassembled WGS sequence"/>
</dbReference>
<keyword evidence="3" id="KW-0804">Transcription</keyword>
<comment type="caution">
    <text evidence="7">The sequence shown here is derived from an EMBL/GenBank/DDBJ whole genome shotgun (WGS) entry which is preliminary data.</text>
</comment>
<dbReference type="EMBL" id="BMYQ01000011">
    <property type="protein sequence ID" value="GGW39571.1"/>
    <property type="molecule type" value="Genomic_DNA"/>
</dbReference>
<dbReference type="SUPFAM" id="SSF46785">
    <property type="entry name" value="Winged helix' DNA-binding domain"/>
    <property type="match status" value="1"/>
</dbReference>
<dbReference type="GO" id="GO:0003700">
    <property type="term" value="F:DNA-binding transcription factor activity"/>
    <property type="evidence" value="ECO:0007669"/>
    <property type="project" value="TreeGrafter"/>
</dbReference>
<dbReference type="InterPro" id="IPR036388">
    <property type="entry name" value="WH-like_DNA-bd_sf"/>
</dbReference>
<dbReference type="PANTHER" id="PTHR30136">
    <property type="entry name" value="HELIX-TURN-HELIX TRANSCRIPTIONAL REGULATOR, ICLR FAMILY"/>
    <property type="match status" value="1"/>
</dbReference>
<evidence type="ECO:0000256" key="4">
    <source>
        <dbReference type="SAM" id="MobiDB-lite"/>
    </source>
</evidence>
<dbReference type="InterPro" id="IPR036390">
    <property type="entry name" value="WH_DNA-bd_sf"/>
</dbReference>
<feature type="compositionally biased region" description="Basic residues" evidence="4">
    <location>
        <begin position="1"/>
        <end position="13"/>
    </location>
</feature>
<dbReference type="PROSITE" id="PS51078">
    <property type="entry name" value="ICLR_ED"/>
    <property type="match status" value="1"/>
</dbReference>
<dbReference type="RefSeq" id="WP_189634675.1">
    <property type="nucleotide sequence ID" value="NZ_BMYQ01000011.1"/>
</dbReference>
<dbReference type="SMART" id="SM00346">
    <property type="entry name" value="HTH_ICLR"/>
    <property type="match status" value="1"/>
</dbReference>
<dbReference type="AlphaFoldDB" id="A0A918J1C1"/>
<organism evidence="7 8">
    <name type="scientific">Gemmobacter lanyuensis</name>
    <dbReference type="NCBI Taxonomy" id="1054497"/>
    <lineage>
        <taxon>Bacteria</taxon>
        <taxon>Pseudomonadati</taxon>
        <taxon>Pseudomonadota</taxon>
        <taxon>Alphaproteobacteria</taxon>
        <taxon>Rhodobacterales</taxon>
        <taxon>Paracoccaceae</taxon>
        <taxon>Gemmobacter</taxon>
    </lineage>
</organism>
<dbReference type="InterPro" id="IPR014757">
    <property type="entry name" value="Tscrpt_reg_IclR_C"/>
</dbReference>
<evidence type="ECO:0000256" key="3">
    <source>
        <dbReference type="ARBA" id="ARBA00023163"/>
    </source>
</evidence>
<reference evidence="7" key="2">
    <citation type="submission" date="2020-09" db="EMBL/GenBank/DDBJ databases">
        <authorList>
            <person name="Sun Q."/>
            <person name="Kim S."/>
        </authorList>
    </citation>
    <scope>NUCLEOTIDE SEQUENCE</scope>
    <source>
        <strain evidence="7">KCTC 23714</strain>
    </source>
</reference>
<dbReference type="PROSITE" id="PS51077">
    <property type="entry name" value="HTH_ICLR"/>
    <property type="match status" value="1"/>
</dbReference>
<dbReference type="Pfam" id="PF01614">
    <property type="entry name" value="IclR_C"/>
    <property type="match status" value="1"/>
</dbReference>
<dbReference type="NCBIfam" id="NF045644">
    <property type="entry name" value="TransRegBhcR"/>
    <property type="match status" value="1"/>
</dbReference>
<accession>A0A918J1C1</accession>
<name>A0A918J1C1_9RHOB</name>
<dbReference type="Gene3D" id="1.10.10.10">
    <property type="entry name" value="Winged helix-like DNA-binding domain superfamily/Winged helix DNA-binding domain"/>
    <property type="match status" value="1"/>
</dbReference>
<evidence type="ECO:0000313" key="7">
    <source>
        <dbReference type="EMBL" id="GGW39571.1"/>
    </source>
</evidence>
<feature type="domain" description="IclR-ED" evidence="6">
    <location>
        <begin position="85"/>
        <end position="268"/>
    </location>
</feature>
<evidence type="ECO:0000259" key="6">
    <source>
        <dbReference type="PROSITE" id="PS51078"/>
    </source>
</evidence>
<dbReference type="Pfam" id="PF09339">
    <property type="entry name" value="HTH_IclR"/>
    <property type="match status" value="1"/>
</dbReference>
<feature type="region of interest" description="Disordered" evidence="4">
    <location>
        <begin position="1"/>
        <end position="20"/>
    </location>
</feature>
<dbReference type="InterPro" id="IPR054844">
    <property type="entry name" value="TransRegBhcR"/>
</dbReference>
<feature type="domain" description="HTH iclR-type" evidence="5">
    <location>
        <begin position="23"/>
        <end position="84"/>
    </location>
</feature>
<keyword evidence="8" id="KW-1185">Reference proteome</keyword>
<evidence type="ECO:0000259" key="5">
    <source>
        <dbReference type="PROSITE" id="PS51077"/>
    </source>
</evidence>
<sequence>MQTPVRRRGRPKGLKTAQQPANIQALDRALDVLEALATRGGTTLSELSAHLDQAPATMHRVLAALERRRYVESGTARQEWFVGPEAFRLGSAFLRRTNVVETCRPVMRDLMMRTGETSNLGIERDGDVLFVSQVETHESIRAFFPPGTRAPLHASGIGKALLGAFDDARVEAFIKAATFVRFTDKTIASAAQLRDAISEIRKRGYALDDEERTLGMRCVAAPVRNGYGEVVAGISVSGPTSRMSDTSVREMGRLVVEAAAEASRKLGG</sequence>
<proteinExistence type="predicted"/>
<keyword evidence="2" id="KW-0238">DNA-binding</keyword>
<dbReference type="InterPro" id="IPR050707">
    <property type="entry name" value="HTH_MetabolicPath_Reg"/>
</dbReference>
<dbReference type="GO" id="GO:0045892">
    <property type="term" value="P:negative regulation of DNA-templated transcription"/>
    <property type="evidence" value="ECO:0007669"/>
    <property type="project" value="TreeGrafter"/>
</dbReference>
<dbReference type="PANTHER" id="PTHR30136:SF24">
    <property type="entry name" value="HTH-TYPE TRANSCRIPTIONAL REPRESSOR ALLR"/>
    <property type="match status" value="1"/>
</dbReference>
<gene>
    <name evidence="7" type="ORF">GCM10011452_29830</name>
</gene>
<reference evidence="7" key="1">
    <citation type="journal article" date="2014" name="Int. J. Syst. Evol. Microbiol.">
        <title>Complete genome sequence of Corynebacterium casei LMG S-19264T (=DSM 44701T), isolated from a smear-ripened cheese.</title>
        <authorList>
            <consortium name="US DOE Joint Genome Institute (JGI-PGF)"/>
            <person name="Walter F."/>
            <person name="Albersmeier A."/>
            <person name="Kalinowski J."/>
            <person name="Ruckert C."/>
        </authorList>
    </citation>
    <scope>NUCLEOTIDE SEQUENCE</scope>
    <source>
        <strain evidence="7">KCTC 23714</strain>
    </source>
</reference>
<dbReference type="GO" id="GO:0003677">
    <property type="term" value="F:DNA binding"/>
    <property type="evidence" value="ECO:0007669"/>
    <property type="project" value="UniProtKB-KW"/>
</dbReference>
<evidence type="ECO:0000256" key="2">
    <source>
        <dbReference type="ARBA" id="ARBA00023125"/>
    </source>
</evidence>
<evidence type="ECO:0000256" key="1">
    <source>
        <dbReference type="ARBA" id="ARBA00023015"/>
    </source>
</evidence>
<keyword evidence="1" id="KW-0805">Transcription regulation</keyword>
<protein>
    <submittedName>
        <fullName evidence="7">IclR family transcriptional regulator</fullName>
    </submittedName>
</protein>
<dbReference type="Gene3D" id="3.30.450.40">
    <property type="match status" value="1"/>
</dbReference>
<dbReference type="SUPFAM" id="SSF55781">
    <property type="entry name" value="GAF domain-like"/>
    <property type="match status" value="1"/>
</dbReference>
<dbReference type="InterPro" id="IPR005471">
    <property type="entry name" value="Tscrpt_reg_IclR_N"/>
</dbReference>
<dbReference type="InterPro" id="IPR029016">
    <property type="entry name" value="GAF-like_dom_sf"/>
</dbReference>
<evidence type="ECO:0000313" key="8">
    <source>
        <dbReference type="Proteomes" id="UP000628984"/>
    </source>
</evidence>